<dbReference type="Pfam" id="PF01965">
    <property type="entry name" value="DJ-1_PfpI"/>
    <property type="match status" value="1"/>
</dbReference>
<dbReference type="SMART" id="SM00342">
    <property type="entry name" value="HTH_ARAC"/>
    <property type="match status" value="1"/>
</dbReference>
<protein>
    <submittedName>
        <fullName evidence="4">AraC family transcriptional regulator</fullName>
    </submittedName>
</protein>
<dbReference type="Gene3D" id="1.10.10.60">
    <property type="entry name" value="Homeodomain-like"/>
    <property type="match status" value="1"/>
</dbReference>
<dbReference type="Gene3D" id="3.40.50.880">
    <property type="match status" value="1"/>
</dbReference>
<dbReference type="PANTHER" id="PTHR43130:SF3">
    <property type="entry name" value="HTH-TYPE TRANSCRIPTIONAL REGULATOR RV1931C"/>
    <property type="match status" value="1"/>
</dbReference>
<dbReference type="InterPro" id="IPR052158">
    <property type="entry name" value="INH-QAR"/>
</dbReference>
<dbReference type="InterPro" id="IPR009057">
    <property type="entry name" value="Homeodomain-like_sf"/>
</dbReference>
<dbReference type="SUPFAM" id="SSF46689">
    <property type="entry name" value="Homeodomain-like"/>
    <property type="match status" value="2"/>
</dbReference>
<dbReference type="CDD" id="cd03137">
    <property type="entry name" value="GATase1_AraC_1"/>
    <property type="match status" value="1"/>
</dbReference>
<accession>A0A158BD11</accession>
<dbReference type="Pfam" id="PF12833">
    <property type="entry name" value="HTH_18"/>
    <property type="match status" value="1"/>
</dbReference>
<dbReference type="EMBL" id="FCOB02000013">
    <property type="protein sequence ID" value="SAK67958.1"/>
    <property type="molecule type" value="Genomic_DNA"/>
</dbReference>
<dbReference type="Proteomes" id="UP000054978">
    <property type="component" value="Unassembled WGS sequence"/>
</dbReference>
<dbReference type="PANTHER" id="PTHR43130">
    <property type="entry name" value="ARAC-FAMILY TRANSCRIPTIONAL REGULATOR"/>
    <property type="match status" value="1"/>
</dbReference>
<comment type="caution">
    <text evidence="4">The sequence shown here is derived from an EMBL/GenBank/DDBJ whole genome shotgun (WGS) entry which is preliminary data.</text>
</comment>
<keyword evidence="1" id="KW-0805">Transcription regulation</keyword>
<dbReference type="RefSeq" id="WP_087046495.1">
    <property type="nucleotide sequence ID" value="NZ_FCOB02000013.1"/>
</dbReference>
<organism evidence="4 5">
    <name type="scientific">Caballeronia ptereochthonis</name>
    <dbReference type="NCBI Taxonomy" id="1777144"/>
    <lineage>
        <taxon>Bacteria</taxon>
        <taxon>Pseudomonadati</taxon>
        <taxon>Pseudomonadota</taxon>
        <taxon>Betaproteobacteria</taxon>
        <taxon>Burkholderiales</taxon>
        <taxon>Burkholderiaceae</taxon>
        <taxon>Caballeronia</taxon>
    </lineage>
</organism>
<sequence>MPTIAFVVFDGFHVMALAAQPVFSFANRKYGQPFYDTLTLSENGAPVQPVDGPAVMTEPFGNQTFDTVIFAGGDPTDVPSSRGLLEFVRHSASTARRVASICTGAFVLGEAGLLDGRRVTTHWIYARALSKRYPEARVEADRIYVIDGPVWTSAGMTAGIDLALAMVEADLGTDLARAVAQTLVVSHRRAGGQSQHSALLEIDAKSDRIQSALTYAKKHLAQSLSVEQLAEVARLSPRQFSRAFRAETGQSPAKAVERLRLEAARLMLERSRHSVEQIAQQTGFADSRRMREAFTRAFGQPPQAIRRNGRAAVA</sequence>
<dbReference type="AlphaFoldDB" id="A0A158BD11"/>
<evidence type="ECO:0000259" key="3">
    <source>
        <dbReference type="PROSITE" id="PS01124"/>
    </source>
</evidence>
<dbReference type="SUPFAM" id="SSF52317">
    <property type="entry name" value="Class I glutamine amidotransferase-like"/>
    <property type="match status" value="1"/>
</dbReference>
<dbReference type="GO" id="GO:0003700">
    <property type="term" value="F:DNA-binding transcription factor activity"/>
    <property type="evidence" value="ECO:0007669"/>
    <property type="project" value="InterPro"/>
</dbReference>
<name>A0A158BD11_9BURK</name>
<reference evidence="4" key="1">
    <citation type="submission" date="2016-01" db="EMBL/GenBank/DDBJ databases">
        <authorList>
            <person name="Peeters C."/>
        </authorList>
    </citation>
    <scope>NUCLEOTIDE SEQUENCE [LARGE SCALE GENOMIC DNA]</scope>
    <source>
        <strain evidence="4">LMG 29326</strain>
    </source>
</reference>
<evidence type="ECO:0000256" key="1">
    <source>
        <dbReference type="ARBA" id="ARBA00023015"/>
    </source>
</evidence>
<dbReference type="InterPro" id="IPR002818">
    <property type="entry name" value="DJ-1/PfpI"/>
</dbReference>
<dbReference type="InterPro" id="IPR018060">
    <property type="entry name" value="HTH_AraC"/>
</dbReference>
<evidence type="ECO:0000256" key="2">
    <source>
        <dbReference type="ARBA" id="ARBA00023163"/>
    </source>
</evidence>
<proteinExistence type="predicted"/>
<gene>
    <name evidence="4" type="ORF">AWB83_03132</name>
</gene>
<feature type="domain" description="HTH araC/xylS-type" evidence="3">
    <location>
        <begin position="210"/>
        <end position="308"/>
    </location>
</feature>
<dbReference type="PROSITE" id="PS01124">
    <property type="entry name" value="HTH_ARAC_FAMILY_2"/>
    <property type="match status" value="1"/>
</dbReference>
<dbReference type="OrthoDB" id="9177852at2"/>
<evidence type="ECO:0000313" key="5">
    <source>
        <dbReference type="Proteomes" id="UP000054978"/>
    </source>
</evidence>
<keyword evidence="5" id="KW-1185">Reference proteome</keyword>
<evidence type="ECO:0000313" key="4">
    <source>
        <dbReference type="EMBL" id="SAK67958.1"/>
    </source>
</evidence>
<dbReference type="GO" id="GO:0043565">
    <property type="term" value="F:sequence-specific DNA binding"/>
    <property type="evidence" value="ECO:0007669"/>
    <property type="project" value="InterPro"/>
</dbReference>
<dbReference type="STRING" id="1777144.AWB83_03132"/>
<dbReference type="InterPro" id="IPR029062">
    <property type="entry name" value="Class_I_gatase-like"/>
</dbReference>
<keyword evidence="2" id="KW-0804">Transcription</keyword>